<dbReference type="AlphaFoldDB" id="A0AAN8KSU2"/>
<feature type="transmembrane region" description="Helical" evidence="1">
    <location>
        <begin position="50"/>
        <end position="68"/>
    </location>
</feature>
<comment type="caution">
    <text evidence="2">The sequence shown here is derived from an EMBL/GenBank/DDBJ whole genome shotgun (WGS) entry which is preliminary data.</text>
</comment>
<proteinExistence type="predicted"/>
<accession>A0AAN8KSU2</accession>
<evidence type="ECO:0000256" key="1">
    <source>
        <dbReference type="SAM" id="Phobius"/>
    </source>
</evidence>
<protein>
    <submittedName>
        <fullName evidence="2">Uncharacterized protein</fullName>
    </submittedName>
</protein>
<gene>
    <name evidence="2" type="ORF">J4Q44_G00375150</name>
</gene>
<dbReference type="Proteomes" id="UP001356427">
    <property type="component" value="Unassembled WGS sequence"/>
</dbReference>
<keyword evidence="1" id="KW-0812">Transmembrane</keyword>
<evidence type="ECO:0000313" key="2">
    <source>
        <dbReference type="EMBL" id="KAK6291730.1"/>
    </source>
</evidence>
<keyword evidence="1" id="KW-0472">Membrane</keyword>
<name>A0AAN8KSU2_9TELE</name>
<keyword evidence="1" id="KW-1133">Transmembrane helix</keyword>
<sequence length="71" mass="8361">MPTSRERMCRSEMQDRCQGSPEHIDMVCALWSVELQHGLKHTVDCPETRWLVFWAALSYACFLCMWLGREP</sequence>
<evidence type="ECO:0000313" key="3">
    <source>
        <dbReference type="Proteomes" id="UP001356427"/>
    </source>
</evidence>
<organism evidence="2 3">
    <name type="scientific">Coregonus suidteri</name>
    <dbReference type="NCBI Taxonomy" id="861788"/>
    <lineage>
        <taxon>Eukaryota</taxon>
        <taxon>Metazoa</taxon>
        <taxon>Chordata</taxon>
        <taxon>Craniata</taxon>
        <taxon>Vertebrata</taxon>
        <taxon>Euteleostomi</taxon>
        <taxon>Actinopterygii</taxon>
        <taxon>Neopterygii</taxon>
        <taxon>Teleostei</taxon>
        <taxon>Protacanthopterygii</taxon>
        <taxon>Salmoniformes</taxon>
        <taxon>Salmonidae</taxon>
        <taxon>Coregoninae</taxon>
        <taxon>Coregonus</taxon>
    </lineage>
</organism>
<dbReference type="EMBL" id="JAGTTL010000039">
    <property type="protein sequence ID" value="KAK6291730.1"/>
    <property type="molecule type" value="Genomic_DNA"/>
</dbReference>
<reference evidence="2 3" key="1">
    <citation type="submission" date="2021-04" db="EMBL/GenBank/DDBJ databases">
        <authorList>
            <person name="De Guttry C."/>
            <person name="Zahm M."/>
            <person name="Klopp C."/>
            <person name="Cabau C."/>
            <person name="Louis A."/>
            <person name="Berthelot C."/>
            <person name="Parey E."/>
            <person name="Roest Crollius H."/>
            <person name="Montfort J."/>
            <person name="Robinson-Rechavi M."/>
            <person name="Bucao C."/>
            <person name="Bouchez O."/>
            <person name="Gislard M."/>
            <person name="Lluch J."/>
            <person name="Milhes M."/>
            <person name="Lampietro C."/>
            <person name="Lopez Roques C."/>
            <person name="Donnadieu C."/>
            <person name="Braasch I."/>
            <person name="Desvignes T."/>
            <person name="Postlethwait J."/>
            <person name="Bobe J."/>
            <person name="Wedekind C."/>
            <person name="Guiguen Y."/>
        </authorList>
    </citation>
    <scope>NUCLEOTIDE SEQUENCE [LARGE SCALE GENOMIC DNA]</scope>
    <source>
        <strain evidence="2">Cs_M1</strain>
        <tissue evidence="2">Blood</tissue>
    </source>
</reference>
<keyword evidence="3" id="KW-1185">Reference proteome</keyword>